<evidence type="ECO:0000256" key="1">
    <source>
        <dbReference type="ARBA" id="ARBA00004123"/>
    </source>
</evidence>
<dbReference type="GO" id="GO:0005634">
    <property type="term" value="C:nucleus"/>
    <property type="evidence" value="ECO:0007669"/>
    <property type="project" value="UniProtKB-SubCell"/>
</dbReference>
<evidence type="ECO:0000256" key="10">
    <source>
        <dbReference type="SAM" id="MobiDB-lite"/>
    </source>
</evidence>
<evidence type="ECO:0000256" key="8">
    <source>
        <dbReference type="ARBA" id="ARBA00023242"/>
    </source>
</evidence>
<keyword evidence="5" id="KW-0805">Transcription regulation</keyword>
<keyword evidence="3 9" id="KW-0863">Zinc-finger</keyword>
<keyword evidence="6" id="KW-0238">DNA-binding</keyword>
<evidence type="ECO:0000256" key="2">
    <source>
        <dbReference type="ARBA" id="ARBA00022723"/>
    </source>
</evidence>
<keyword evidence="4" id="KW-0862">Zinc</keyword>
<name>A0A9E7H4C0_9LILI</name>
<dbReference type="GO" id="GO:0003677">
    <property type="term" value="F:DNA binding"/>
    <property type="evidence" value="ECO:0007669"/>
    <property type="project" value="UniProtKB-KW"/>
</dbReference>
<dbReference type="EMBL" id="CP097510">
    <property type="protein sequence ID" value="URE26535.1"/>
    <property type="molecule type" value="Genomic_DNA"/>
</dbReference>
<evidence type="ECO:0000256" key="7">
    <source>
        <dbReference type="ARBA" id="ARBA00023163"/>
    </source>
</evidence>
<protein>
    <submittedName>
        <fullName evidence="12">SBP-box family member protein</fullName>
    </submittedName>
</protein>
<evidence type="ECO:0000256" key="5">
    <source>
        <dbReference type="ARBA" id="ARBA00023015"/>
    </source>
</evidence>
<dbReference type="InterPro" id="IPR044817">
    <property type="entry name" value="SBP-like"/>
</dbReference>
<keyword evidence="7" id="KW-0804">Transcription</keyword>
<feature type="compositionally biased region" description="Low complexity" evidence="10">
    <location>
        <begin position="85"/>
        <end position="107"/>
    </location>
</feature>
<feature type="region of interest" description="Disordered" evidence="10">
    <location>
        <begin position="177"/>
        <end position="201"/>
    </location>
</feature>
<dbReference type="InterPro" id="IPR036893">
    <property type="entry name" value="SBP_sf"/>
</dbReference>
<dbReference type="PANTHER" id="PTHR31251">
    <property type="entry name" value="SQUAMOSA PROMOTER-BINDING-LIKE PROTEIN 4"/>
    <property type="match status" value="1"/>
</dbReference>
<dbReference type="Proteomes" id="UP001055439">
    <property type="component" value="Chromosome 8"/>
</dbReference>
<dbReference type="PANTHER" id="PTHR31251:SF208">
    <property type="entry name" value="SQUAMOSA PROMOTER-BINDING-LIKE PROTEIN 18"/>
    <property type="match status" value="1"/>
</dbReference>
<dbReference type="Pfam" id="PF03110">
    <property type="entry name" value="SBP"/>
    <property type="match status" value="1"/>
</dbReference>
<feature type="region of interest" description="Disordered" evidence="10">
    <location>
        <begin position="72"/>
        <end position="107"/>
    </location>
</feature>
<evidence type="ECO:0000256" key="6">
    <source>
        <dbReference type="ARBA" id="ARBA00023125"/>
    </source>
</evidence>
<dbReference type="OrthoDB" id="514967at2759"/>
<dbReference type="FunFam" id="4.10.1100.10:FF:000001">
    <property type="entry name" value="Squamosa promoter-binding-like protein 14"/>
    <property type="match status" value="1"/>
</dbReference>
<evidence type="ECO:0000313" key="12">
    <source>
        <dbReference type="EMBL" id="URE26535.1"/>
    </source>
</evidence>
<comment type="subcellular location">
    <subcellularLocation>
        <location evidence="1">Nucleus</location>
    </subcellularLocation>
</comment>
<dbReference type="SUPFAM" id="SSF103612">
    <property type="entry name" value="SBT domain"/>
    <property type="match status" value="1"/>
</dbReference>
<feature type="domain" description="SBP-type" evidence="11">
    <location>
        <begin position="110"/>
        <end position="187"/>
    </location>
</feature>
<keyword evidence="8" id="KW-0539">Nucleus</keyword>
<reference evidence="12" key="1">
    <citation type="submission" date="2022-05" db="EMBL/GenBank/DDBJ databases">
        <title>The Musa troglodytarum L. genome provides insights into the mechanism of non-climacteric behaviour and enrichment of carotenoids.</title>
        <authorList>
            <person name="Wang J."/>
        </authorList>
    </citation>
    <scope>NUCLEOTIDE SEQUENCE</scope>
    <source>
        <tissue evidence="12">Leaf</tissue>
    </source>
</reference>
<sequence>MVGQHTKGGGGCSAKVTSMEWNPNKLLSWGFSGLEQQKAELAMGSSLVERSRGLGSQPSEMDCSVDLKLGGSAGLRPPEKWRSQATTATAKAAASGPPRRARAPGNAGQTAACLVDGCKSDLSNSREYHRRHKVCEVHSKTPVVMVGGQEQRFCQQCSRFHQLEEFDEVKRSCRKRLDGHNKRRRKPQPGSTSPGSLFPNHQGSSSFLMYPHLLPTPREEHNWAAMYTAHLPLHAVDSQQQLSVSFGGNQDAQQLPLLRHGNTAFGRTAMEPPTRQPFLKTESSSSSSNKILSHGDCALSLLSSTRSPGVAVGTGQMLPAGRIPVHHHPLVSSLPYDHLDRYGSSQTSSYVSPTGFSYSGFEDEQVGAVLVGDADTDLHCQSTVHVGGEGSSVGASQPLPFSWQ</sequence>
<evidence type="ECO:0000256" key="4">
    <source>
        <dbReference type="ARBA" id="ARBA00022833"/>
    </source>
</evidence>
<dbReference type="AlphaFoldDB" id="A0A9E7H4C0"/>
<evidence type="ECO:0000256" key="9">
    <source>
        <dbReference type="PROSITE-ProRule" id="PRU00470"/>
    </source>
</evidence>
<evidence type="ECO:0000259" key="11">
    <source>
        <dbReference type="PROSITE" id="PS51141"/>
    </source>
</evidence>
<keyword evidence="13" id="KW-1185">Reference proteome</keyword>
<dbReference type="Gene3D" id="4.10.1100.10">
    <property type="entry name" value="Transcription factor, SBP-box domain"/>
    <property type="match status" value="1"/>
</dbReference>
<gene>
    <name evidence="12" type="ORF">MUK42_03314</name>
</gene>
<proteinExistence type="predicted"/>
<evidence type="ECO:0000313" key="13">
    <source>
        <dbReference type="Proteomes" id="UP001055439"/>
    </source>
</evidence>
<feature type="compositionally biased region" description="Polar residues" evidence="10">
    <location>
        <begin position="189"/>
        <end position="201"/>
    </location>
</feature>
<dbReference type="PROSITE" id="PS51141">
    <property type="entry name" value="ZF_SBP"/>
    <property type="match status" value="1"/>
</dbReference>
<organism evidence="12 13">
    <name type="scientific">Musa troglodytarum</name>
    <name type="common">fe'i banana</name>
    <dbReference type="NCBI Taxonomy" id="320322"/>
    <lineage>
        <taxon>Eukaryota</taxon>
        <taxon>Viridiplantae</taxon>
        <taxon>Streptophyta</taxon>
        <taxon>Embryophyta</taxon>
        <taxon>Tracheophyta</taxon>
        <taxon>Spermatophyta</taxon>
        <taxon>Magnoliopsida</taxon>
        <taxon>Liliopsida</taxon>
        <taxon>Zingiberales</taxon>
        <taxon>Musaceae</taxon>
        <taxon>Musa</taxon>
    </lineage>
</organism>
<evidence type="ECO:0000256" key="3">
    <source>
        <dbReference type="ARBA" id="ARBA00022771"/>
    </source>
</evidence>
<dbReference type="GO" id="GO:0008270">
    <property type="term" value="F:zinc ion binding"/>
    <property type="evidence" value="ECO:0007669"/>
    <property type="project" value="UniProtKB-KW"/>
</dbReference>
<accession>A0A9E7H4C0</accession>
<dbReference type="InterPro" id="IPR004333">
    <property type="entry name" value="SBP_dom"/>
</dbReference>
<keyword evidence="2" id="KW-0479">Metal-binding</keyword>